<sequence>MEVKSIKDFEREPIDELDHVLDSAVDQLVTLTQPEGYWPSLKDLLYRFGAMHLGAERSVQRFEFSLPSTCPEWPGPHFGSSSLHKVIAKPWTKPNAKAKAKAHGSSQLGNGRNVFAPKSRLQSSKTMSSCAMSPQTPMSFESRTPPLRLIDLPPEIRNLVWNLIAARQEPVEAQLRQIQPCKKLTPHRTTFVRRFPQEPPVAMVNKQVRQEVLSIFYAVNRFVFERNNCSMFAQYGMLSVPNMLKWKPQANLASFLTSVDVKFNALPRVLTMVQILFQLRRKPNGATTIEVSVEKGAGKKKRGNEAETYCLCDELDIAAAVMSTTDGERERDLADCAVDLVQKRHDKLFSGITVTGKSGHYFPHRSTCEKCAQPTFERVYSGM</sequence>
<dbReference type="Proteomes" id="UP001056384">
    <property type="component" value="Chromosome 6"/>
</dbReference>
<feature type="compositionally biased region" description="Polar residues" evidence="1">
    <location>
        <begin position="120"/>
        <end position="142"/>
    </location>
</feature>
<evidence type="ECO:0000313" key="3">
    <source>
        <dbReference type="Proteomes" id="UP001056384"/>
    </source>
</evidence>
<evidence type="ECO:0000256" key="1">
    <source>
        <dbReference type="SAM" id="MobiDB-lite"/>
    </source>
</evidence>
<dbReference type="AlphaFoldDB" id="A0A9Q9AY27"/>
<evidence type="ECO:0000313" key="2">
    <source>
        <dbReference type="EMBL" id="USW54610.1"/>
    </source>
</evidence>
<protein>
    <submittedName>
        <fullName evidence="2">Uncharacterized protein</fullName>
    </submittedName>
</protein>
<feature type="region of interest" description="Disordered" evidence="1">
    <location>
        <begin position="95"/>
        <end position="114"/>
    </location>
</feature>
<dbReference type="EMBL" id="CP099423">
    <property type="protein sequence ID" value="USW54610.1"/>
    <property type="molecule type" value="Genomic_DNA"/>
</dbReference>
<dbReference type="OrthoDB" id="62952at2759"/>
<name>A0A9Q9AY27_9PEZI</name>
<organism evidence="2 3">
    <name type="scientific">Septoria linicola</name>
    <dbReference type="NCBI Taxonomy" id="215465"/>
    <lineage>
        <taxon>Eukaryota</taxon>
        <taxon>Fungi</taxon>
        <taxon>Dikarya</taxon>
        <taxon>Ascomycota</taxon>
        <taxon>Pezizomycotina</taxon>
        <taxon>Dothideomycetes</taxon>
        <taxon>Dothideomycetidae</taxon>
        <taxon>Mycosphaerellales</taxon>
        <taxon>Mycosphaerellaceae</taxon>
        <taxon>Septoria</taxon>
    </lineage>
</organism>
<keyword evidence="3" id="KW-1185">Reference proteome</keyword>
<reference evidence="2" key="1">
    <citation type="submission" date="2022-06" db="EMBL/GenBank/DDBJ databases">
        <title>Complete genome sequences of two strains of the flax pathogen Septoria linicola.</title>
        <authorList>
            <person name="Lapalu N."/>
            <person name="Simon A."/>
            <person name="Demenou B."/>
            <person name="Paumier D."/>
            <person name="Guillot M.-P."/>
            <person name="Gout L."/>
            <person name="Valade R."/>
        </authorList>
    </citation>
    <scope>NUCLEOTIDE SEQUENCE</scope>
    <source>
        <strain evidence="2">SE15195</strain>
    </source>
</reference>
<dbReference type="PANTHER" id="PTHR42085">
    <property type="entry name" value="F-BOX DOMAIN-CONTAINING PROTEIN"/>
    <property type="match status" value="1"/>
</dbReference>
<dbReference type="PANTHER" id="PTHR42085:SF1">
    <property type="entry name" value="F-BOX DOMAIN-CONTAINING PROTEIN"/>
    <property type="match status" value="1"/>
</dbReference>
<feature type="region of interest" description="Disordered" evidence="1">
    <location>
        <begin position="119"/>
        <end position="144"/>
    </location>
</feature>
<proteinExistence type="predicted"/>
<dbReference type="InterPro" id="IPR038883">
    <property type="entry name" value="AN11006-like"/>
</dbReference>
<accession>A0A9Q9AY27</accession>
<gene>
    <name evidence="2" type="ORF">Slin15195_G079290</name>
</gene>